<accession>A0A6G1CGL2</accession>
<gene>
    <name evidence="1" type="ORF">E2562_013395</name>
</gene>
<evidence type="ECO:0000313" key="2">
    <source>
        <dbReference type="Proteomes" id="UP000479710"/>
    </source>
</evidence>
<comment type="caution">
    <text evidence="1">The sequence shown here is derived from an EMBL/GenBank/DDBJ whole genome shotgun (WGS) entry which is preliminary data.</text>
</comment>
<keyword evidence="2" id="KW-1185">Reference proteome</keyword>
<dbReference type="EMBL" id="SPHZ02000009">
    <property type="protein sequence ID" value="KAF0899177.1"/>
    <property type="molecule type" value="Genomic_DNA"/>
</dbReference>
<sequence length="91" mass="10011">MARSLILAPACSNQIRASSLGGDDLVQRSLLVAWSMGARADVINLRDDEVARLYGREGLFYIKYDIETGSVDPLYVPLRAKEMLIGIAQIV</sequence>
<name>A0A6G1CGL2_9ORYZ</name>
<dbReference type="AlphaFoldDB" id="A0A6G1CGL2"/>
<organism evidence="1 2">
    <name type="scientific">Oryza meyeriana var. granulata</name>
    <dbReference type="NCBI Taxonomy" id="110450"/>
    <lineage>
        <taxon>Eukaryota</taxon>
        <taxon>Viridiplantae</taxon>
        <taxon>Streptophyta</taxon>
        <taxon>Embryophyta</taxon>
        <taxon>Tracheophyta</taxon>
        <taxon>Spermatophyta</taxon>
        <taxon>Magnoliopsida</taxon>
        <taxon>Liliopsida</taxon>
        <taxon>Poales</taxon>
        <taxon>Poaceae</taxon>
        <taxon>BOP clade</taxon>
        <taxon>Oryzoideae</taxon>
        <taxon>Oryzeae</taxon>
        <taxon>Oryzinae</taxon>
        <taxon>Oryza</taxon>
        <taxon>Oryza meyeriana</taxon>
    </lineage>
</organism>
<evidence type="ECO:0000313" key="1">
    <source>
        <dbReference type="EMBL" id="KAF0899177.1"/>
    </source>
</evidence>
<protein>
    <submittedName>
        <fullName evidence="1">Uncharacterized protein</fullName>
    </submittedName>
</protein>
<dbReference type="Proteomes" id="UP000479710">
    <property type="component" value="Unassembled WGS sequence"/>
</dbReference>
<proteinExistence type="predicted"/>
<reference evidence="1 2" key="1">
    <citation type="submission" date="2019-11" db="EMBL/GenBank/DDBJ databases">
        <title>Whole genome sequence of Oryza granulata.</title>
        <authorList>
            <person name="Li W."/>
        </authorList>
    </citation>
    <scope>NUCLEOTIDE SEQUENCE [LARGE SCALE GENOMIC DNA]</scope>
    <source>
        <strain evidence="2">cv. Menghai</strain>
        <tissue evidence="1">Leaf</tissue>
    </source>
</reference>